<comment type="catalytic activity">
    <reaction evidence="5">
        <text>dTDP-beta-L-rhamnose + NADP(+) = dTDP-4-dehydro-beta-L-rhamnose + NADPH + H(+)</text>
        <dbReference type="Rhea" id="RHEA:21796"/>
        <dbReference type="ChEBI" id="CHEBI:15378"/>
        <dbReference type="ChEBI" id="CHEBI:57510"/>
        <dbReference type="ChEBI" id="CHEBI:57783"/>
        <dbReference type="ChEBI" id="CHEBI:58349"/>
        <dbReference type="ChEBI" id="CHEBI:62830"/>
        <dbReference type="EC" id="1.1.1.133"/>
    </reaction>
</comment>
<dbReference type="Proteomes" id="UP000217348">
    <property type="component" value="Chromosome"/>
</dbReference>
<dbReference type="RefSeq" id="WP_095895394.1">
    <property type="nucleotide sequence ID" value="NZ_BOPJ01000007.1"/>
</dbReference>
<accession>A0A250FVB6</accession>
<dbReference type="PANTHER" id="PTHR10491:SF4">
    <property type="entry name" value="METHIONINE ADENOSYLTRANSFERASE 2 SUBUNIT BETA"/>
    <property type="match status" value="1"/>
</dbReference>
<dbReference type="InterPro" id="IPR005913">
    <property type="entry name" value="dTDP_dehydrorham_reduct"/>
</dbReference>
<gene>
    <name evidence="8" type="primary">rfbD</name>
    <name evidence="9" type="ORF">ACI76L_03515</name>
    <name evidence="8" type="ORF">CGC58_04610</name>
</gene>
<dbReference type="Gene3D" id="3.90.25.10">
    <property type="entry name" value="UDP-galactose 4-epimerase, domain 1"/>
    <property type="match status" value="1"/>
</dbReference>
<evidence type="ECO:0000256" key="5">
    <source>
        <dbReference type="ARBA" id="ARBA00048200"/>
    </source>
</evidence>
<evidence type="ECO:0000256" key="6">
    <source>
        <dbReference type="RuleBase" id="RU364082"/>
    </source>
</evidence>
<reference evidence="9 11" key="1">
    <citation type="journal article" date="2016" name="Sci. Rep.">
        <title>Whole genome sequencing identifies a novel species of the genus Capnocytophaga isolated from dog and cat bite wounds in humans.</title>
        <authorList>
            <person name="Zangenah S."/>
            <person name="Abbasi N."/>
            <person name="Andersson A.F."/>
            <person name="Bergman P."/>
        </authorList>
    </citation>
    <scope>NUCLEOTIDE SEQUENCE [LARGE SCALE GENOMIC DNA]</scope>
    <source>
        <strain evidence="9 11">W5</strain>
    </source>
</reference>
<reference evidence="10" key="3">
    <citation type="submission" date="2017-06" db="EMBL/GenBank/DDBJ databases">
        <title>Capnocytophaga spp. assemblies.</title>
        <authorList>
            <person name="Gulvik C.A."/>
        </authorList>
    </citation>
    <scope>NUCLEOTIDE SEQUENCE [LARGE SCALE GENOMIC DNA]</scope>
    <source>
        <strain evidence="10">H2177</strain>
    </source>
</reference>
<sequence>MKNILVTGAGGQLGSEIQNIKTKIGNYIFTDASDLDISDSQAVSDFVRKNNTQIIVNCAAYTNVDKAEDDAQTADLINHIAVRNLAEICKENNIVLIHISTDYVFAGDKNTPYSETDPTKALGVYGKTKLDGEKAIQNADIDHLIIRTSWLYSLSFGHNFVKTIQRLSSERNELKVVFDQVGTPTNARDLAEFIVYVIEKDLFKGKREVYHFSNEGVCSWFDFATEIVTISGSSCIVKPCLSSEFPSKVKRPSYSVLDKSKLKNDFNYTISHWKEALKGK</sequence>
<dbReference type="AlphaFoldDB" id="A0A250FVB6"/>
<dbReference type="SUPFAM" id="SSF51735">
    <property type="entry name" value="NAD(P)-binding Rossmann-fold domains"/>
    <property type="match status" value="1"/>
</dbReference>
<comment type="pathway">
    <text evidence="1 6">Carbohydrate biosynthesis; dTDP-L-rhamnose biosynthesis.</text>
</comment>
<dbReference type="Proteomes" id="UP001622370">
    <property type="component" value="Unassembled WGS sequence"/>
</dbReference>
<dbReference type="OrthoDB" id="9803892at2"/>
<dbReference type="UniPathway" id="UPA00124"/>
<evidence type="ECO:0000259" key="7">
    <source>
        <dbReference type="Pfam" id="PF04321"/>
    </source>
</evidence>
<dbReference type="EMBL" id="CP022387">
    <property type="protein sequence ID" value="ATA89060.1"/>
    <property type="molecule type" value="Genomic_DNA"/>
</dbReference>
<dbReference type="EMBL" id="JBJGWJ010000002">
    <property type="protein sequence ID" value="MFK8292845.1"/>
    <property type="molecule type" value="Genomic_DNA"/>
</dbReference>
<keyword evidence="11" id="KW-1185">Reference proteome</keyword>
<dbReference type="InterPro" id="IPR029903">
    <property type="entry name" value="RmlD-like-bd"/>
</dbReference>
<keyword evidence="6 9" id="KW-0560">Oxidoreductase</keyword>
<proteinExistence type="inferred from homology"/>
<dbReference type="GO" id="GO:0008831">
    <property type="term" value="F:dTDP-4-dehydrorhamnose reductase activity"/>
    <property type="evidence" value="ECO:0007669"/>
    <property type="project" value="UniProtKB-EC"/>
</dbReference>
<evidence type="ECO:0000256" key="2">
    <source>
        <dbReference type="ARBA" id="ARBA00010944"/>
    </source>
</evidence>
<dbReference type="GO" id="GO:0019305">
    <property type="term" value="P:dTDP-rhamnose biosynthetic process"/>
    <property type="evidence" value="ECO:0007669"/>
    <property type="project" value="UniProtKB-UniPathway"/>
</dbReference>
<dbReference type="CDD" id="cd05254">
    <property type="entry name" value="dTDP_HR_like_SDR_e"/>
    <property type="match status" value="1"/>
</dbReference>
<evidence type="ECO:0000313" key="8">
    <source>
        <dbReference type="EMBL" id="ATA89060.1"/>
    </source>
</evidence>
<evidence type="ECO:0000313" key="9">
    <source>
        <dbReference type="EMBL" id="MFK8292845.1"/>
    </source>
</evidence>
<organism evidence="8 10">
    <name type="scientific">Capnocytophaga stomatis</name>
    <dbReference type="NCBI Taxonomy" id="1848904"/>
    <lineage>
        <taxon>Bacteria</taxon>
        <taxon>Pseudomonadati</taxon>
        <taxon>Bacteroidota</taxon>
        <taxon>Flavobacteriia</taxon>
        <taxon>Flavobacteriales</taxon>
        <taxon>Flavobacteriaceae</taxon>
        <taxon>Capnocytophaga</taxon>
    </lineage>
</organism>
<dbReference type="EC" id="1.1.1.133" evidence="3 6"/>
<evidence type="ECO:0000256" key="4">
    <source>
        <dbReference type="ARBA" id="ARBA00017099"/>
    </source>
</evidence>
<name>A0A250FVB6_9FLAO</name>
<reference evidence="9" key="4">
    <citation type="submission" date="2024-10" db="EMBL/GenBank/DDBJ databases">
        <authorList>
            <person name="Bergman P."/>
            <person name="Andersson A.F."/>
            <person name="Zangenah S."/>
            <person name="Abbasi N."/>
        </authorList>
    </citation>
    <scope>NUCLEOTIDE SEQUENCE</scope>
    <source>
        <strain evidence="9">W5</strain>
    </source>
</reference>
<dbReference type="InterPro" id="IPR036291">
    <property type="entry name" value="NAD(P)-bd_dom_sf"/>
</dbReference>
<dbReference type="Gene3D" id="3.40.50.720">
    <property type="entry name" value="NAD(P)-binding Rossmann-like Domain"/>
    <property type="match status" value="1"/>
</dbReference>
<evidence type="ECO:0000256" key="3">
    <source>
        <dbReference type="ARBA" id="ARBA00012929"/>
    </source>
</evidence>
<evidence type="ECO:0000313" key="11">
    <source>
        <dbReference type="Proteomes" id="UP001622370"/>
    </source>
</evidence>
<feature type="domain" description="RmlD-like substrate binding" evidence="7">
    <location>
        <begin position="3"/>
        <end position="278"/>
    </location>
</feature>
<dbReference type="NCBIfam" id="TIGR01214">
    <property type="entry name" value="rmlD"/>
    <property type="match status" value="1"/>
</dbReference>
<comment type="similarity">
    <text evidence="2 6">Belongs to the dTDP-4-dehydrorhamnose reductase family.</text>
</comment>
<dbReference type="Pfam" id="PF04321">
    <property type="entry name" value="RmlD_sub_bind"/>
    <property type="match status" value="1"/>
</dbReference>
<dbReference type="KEGG" id="csto:CGC58_04610"/>
<protein>
    <recommendedName>
        <fullName evidence="4 6">dTDP-4-dehydrorhamnose reductase</fullName>
        <ecNumber evidence="3 6">1.1.1.133</ecNumber>
    </recommendedName>
</protein>
<dbReference type="PANTHER" id="PTHR10491">
    <property type="entry name" value="DTDP-4-DEHYDRORHAMNOSE REDUCTASE"/>
    <property type="match status" value="1"/>
</dbReference>
<reference evidence="8" key="2">
    <citation type="journal article" date="2017" name="Genome Announc.">
        <title>Twelve Complete Reference Genomes of Clinical Isolates in the Capnocytophaga Genus.</title>
        <authorList>
            <person name="Villarma A."/>
            <person name="Gulvik C.A."/>
            <person name="Rowe L.A."/>
            <person name="Sheth M."/>
            <person name="Juieng P."/>
            <person name="Nicholson A.C."/>
            <person name="Loparev V.N."/>
            <person name="McQuiston J.R."/>
        </authorList>
    </citation>
    <scope>NUCLEOTIDE SEQUENCE</scope>
    <source>
        <strain evidence="8">H2177</strain>
    </source>
</reference>
<evidence type="ECO:0000256" key="1">
    <source>
        <dbReference type="ARBA" id="ARBA00004781"/>
    </source>
</evidence>
<evidence type="ECO:0000313" key="10">
    <source>
        <dbReference type="Proteomes" id="UP000217348"/>
    </source>
</evidence>
<dbReference type="GO" id="GO:0005829">
    <property type="term" value="C:cytosol"/>
    <property type="evidence" value="ECO:0007669"/>
    <property type="project" value="TreeGrafter"/>
</dbReference>
<keyword evidence="6" id="KW-0521">NADP</keyword>
<comment type="function">
    <text evidence="6">Catalyzes the reduction of dTDP-6-deoxy-L-lyxo-4-hexulose to yield dTDP-L-rhamnose.</text>
</comment>